<protein>
    <submittedName>
        <fullName evidence="1">Uncharacterized protein</fullName>
    </submittedName>
</protein>
<dbReference type="EMBL" id="JAGTJQ010000004">
    <property type="protein sequence ID" value="KAH7032849.1"/>
    <property type="molecule type" value="Genomic_DNA"/>
</dbReference>
<dbReference type="AlphaFoldDB" id="A0A9P8YAL6"/>
<evidence type="ECO:0000313" key="1">
    <source>
        <dbReference type="EMBL" id="KAH7032849.1"/>
    </source>
</evidence>
<comment type="caution">
    <text evidence="1">The sequence shown here is derived from an EMBL/GenBank/DDBJ whole genome shotgun (WGS) entry which is preliminary data.</text>
</comment>
<organism evidence="1 2">
    <name type="scientific">Microdochium trichocladiopsis</name>
    <dbReference type="NCBI Taxonomy" id="1682393"/>
    <lineage>
        <taxon>Eukaryota</taxon>
        <taxon>Fungi</taxon>
        <taxon>Dikarya</taxon>
        <taxon>Ascomycota</taxon>
        <taxon>Pezizomycotina</taxon>
        <taxon>Sordariomycetes</taxon>
        <taxon>Xylariomycetidae</taxon>
        <taxon>Xylariales</taxon>
        <taxon>Microdochiaceae</taxon>
        <taxon>Microdochium</taxon>
    </lineage>
</organism>
<gene>
    <name evidence="1" type="ORF">B0I36DRAFT_101304</name>
</gene>
<name>A0A9P8YAL6_9PEZI</name>
<sequence>MVLKVRLRRAFTLRRLAFLFFCHVWHFALTKLSNEFTAGFFCFAMLDGASQTEWWISPGRSSRFLDICRG</sequence>
<dbReference type="GeneID" id="70177266"/>
<reference evidence="1" key="1">
    <citation type="journal article" date="2021" name="Nat. Commun.">
        <title>Genetic determinants of endophytism in the Arabidopsis root mycobiome.</title>
        <authorList>
            <person name="Mesny F."/>
            <person name="Miyauchi S."/>
            <person name="Thiergart T."/>
            <person name="Pickel B."/>
            <person name="Atanasova L."/>
            <person name="Karlsson M."/>
            <person name="Huettel B."/>
            <person name="Barry K.W."/>
            <person name="Haridas S."/>
            <person name="Chen C."/>
            <person name="Bauer D."/>
            <person name="Andreopoulos W."/>
            <person name="Pangilinan J."/>
            <person name="LaButti K."/>
            <person name="Riley R."/>
            <person name="Lipzen A."/>
            <person name="Clum A."/>
            <person name="Drula E."/>
            <person name="Henrissat B."/>
            <person name="Kohler A."/>
            <person name="Grigoriev I.V."/>
            <person name="Martin F.M."/>
            <person name="Hacquard S."/>
        </authorList>
    </citation>
    <scope>NUCLEOTIDE SEQUENCE</scope>
    <source>
        <strain evidence="1">MPI-CAGE-CH-0230</strain>
    </source>
</reference>
<accession>A0A9P8YAL6</accession>
<evidence type="ECO:0000313" key="2">
    <source>
        <dbReference type="Proteomes" id="UP000756346"/>
    </source>
</evidence>
<dbReference type="RefSeq" id="XP_046013681.1">
    <property type="nucleotide sequence ID" value="XM_046147720.1"/>
</dbReference>
<keyword evidence="2" id="KW-1185">Reference proteome</keyword>
<dbReference type="Proteomes" id="UP000756346">
    <property type="component" value="Unassembled WGS sequence"/>
</dbReference>
<proteinExistence type="predicted"/>